<dbReference type="EMBL" id="LR899559">
    <property type="protein sequence ID" value="CAD7240560.1"/>
    <property type="molecule type" value="Genomic_DNA"/>
</dbReference>
<feature type="repeat" description="TPR" evidence="3">
    <location>
        <begin position="730"/>
        <end position="763"/>
    </location>
</feature>
<keyword evidence="6" id="KW-1185">Reference proteome</keyword>
<dbReference type="Proteomes" id="UP000677054">
    <property type="component" value="Unassembled WGS sequence"/>
</dbReference>
<dbReference type="OrthoDB" id="29013at2759"/>
<protein>
    <recommendedName>
        <fullName evidence="4">Tetratricopeptide repeat protein 7 N-terminal domain-containing protein</fullName>
    </recommendedName>
</protein>
<sequence>MVSYERRCSGIMAAKKELMRLEADIEKNREECNWERVTDLARQRFNKNQKEKDALSAFLIGEGKLESYLEKNPPSEDKYQCARGFLDEARYFLSQSIGELGVKCGVAMDAQILLAKLCYAEHKFEEALNFYSKAGLDNLTEKALPLRSLRMIAEAYSIKGRCLEKLPPPSTSKFRQAERLEQVLACYEKASNLALVYVQEVEKSFLASSSATAPTTGTTSDNPRAQLGVLLETALERAPLLLLQSGQLNRAISQYRTIMSSVQSAATRHVRLSLLKSFAQVLLRGICPQNYVPPEIVPETYDRKSTLDKNKSPWQPEKYKGANMFIPNSFQEEVILVLLIGEVLAVRETVLSRNPDHAEARQLAFETACSIYDLLSIVLVPWKEISILTELFERAMKFSFEEKHIWSQFALCLYSSGLYPRSLATLKEAIRLSPSATHLHLLAARTCFEHLNQVDEGLQHVHNALNCEREKNEEFMGRCLVYKGIGIYMKSRAQNLHQDRTKLLQEAEECFLKAAAVDEGDHLVQFYVALLAAHHRRISEAVSHVKVALSLRRDHLPSLHLLALLLSAQNDNVEALSLTEASLKEYPNSMPLMYLKAILEEKVRGPEVALLTARKMLAHWKCIFEKQNSGSNENKRQDSGLDSISLNGEMRDRDTISVTGSMAGTSHVEQALSEVASSLSSYQPKPGPQGVWLMQVTLWLLTAELYLNLKQPAVAMNCVMEANAIFPLFPSLMYMRGLIHEAKGEFEEAKQSFLNSLSIQPGHVRSLQHLGLAYLQLDSPRLAEQTLREAVRLDPFDHRVWYTLGHVLDLLEETEAACDCHAKALQLEATAPILSFSVVSLAFD</sequence>
<evidence type="ECO:0000256" key="2">
    <source>
        <dbReference type="ARBA" id="ARBA00038251"/>
    </source>
</evidence>
<dbReference type="InterPro" id="IPR019734">
    <property type="entry name" value="TPR_rpt"/>
</dbReference>
<evidence type="ECO:0000313" key="6">
    <source>
        <dbReference type="Proteomes" id="UP000677054"/>
    </source>
</evidence>
<feature type="repeat" description="TPR" evidence="3">
    <location>
        <begin position="764"/>
        <end position="797"/>
    </location>
</feature>
<dbReference type="SMART" id="SM00028">
    <property type="entry name" value="TPR"/>
    <property type="match status" value="6"/>
</dbReference>
<accession>A0A7R9A2F3</accession>
<dbReference type="InterPro" id="IPR011990">
    <property type="entry name" value="TPR-like_helical_dom_sf"/>
</dbReference>
<evidence type="ECO:0000256" key="1">
    <source>
        <dbReference type="ARBA" id="ARBA00002550"/>
    </source>
</evidence>
<dbReference type="GO" id="GO:0046854">
    <property type="term" value="P:phosphatidylinositol phosphate biosynthetic process"/>
    <property type="evidence" value="ECO:0007669"/>
    <property type="project" value="TreeGrafter"/>
</dbReference>
<comment type="similarity">
    <text evidence="2">Belongs to the YPP1 family.</text>
</comment>
<dbReference type="EMBL" id="CAJPEV010000042">
    <property type="protein sequence ID" value="CAG0879431.1"/>
    <property type="molecule type" value="Genomic_DNA"/>
</dbReference>
<proteinExistence type="inferred from homology"/>
<dbReference type="Gene3D" id="1.25.40.10">
    <property type="entry name" value="Tetratricopeptide repeat domain"/>
    <property type="match status" value="2"/>
</dbReference>
<dbReference type="PROSITE" id="PS50005">
    <property type="entry name" value="TPR"/>
    <property type="match status" value="2"/>
</dbReference>
<keyword evidence="3" id="KW-0802">TPR repeat</keyword>
<dbReference type="Pfam" id="PF19440">
    <property type="entry name" value="TTC7_N"/>
    <property type="match status" value="1"/>
</dbReference>
<dbReference type="PANTHER" id="PTHR23083:SF464">
    <property type="entry name" value="TETRATRICOPEPTIDE REPEAT DOMAIN 7, ISOFORM A"/>
    <property type="match status" value="1"/>
</dbReference>
<evidence type="ECO:0000256" key="3">
    <source>
        <dbReference type="PROSITE-ProRule" id="PRU00339"/>
    </source>
</evidence>
<dbReference type="InterPro" id="IPR045819">
    <property type="entry name" value="TTC7_N"/>
</dbReference>
<dbReference type="SUPFAM" id="SSF48452">
    <property type="entry name" value="TPR-like"/>
    <property type="match status" value="1"/>
</dbReference>
<dbReference type="InterPro" id="IPR051722">
    <property type="entry name" value="Endocytosis_PI4K-reg_protein"/>
</dbReference>
<comment type="function">
    <text evidence="1">Involved in endocytosis.</text>
</comment>
<evidence type="ECO:0000259" key="4">
    <source>
        <dbReference type="Pfam" id="PF19440"/>
    </source>
</evidence>
<dbReference type="PANTHER" id="PTHR23083">
    <property type="entry name" value="TETRATRICOPEPTIDE REPEAT PROTEIN, TPR"/>
    <property type="match status" value="1"/>
</dbReference>
<dbReference type="Pfam" id="PF13181">
    <property type="entry name" value="TPR_8"/>
    <property type="match status" value="2"/>
</dbReference>
<reference evidence="5" key="1">
    <citation type="submission" date="2020-11" db="EMBL/GenBank/DDBJ databases">
        <authorList>
            <person name="Tran Van P."/>
        </authorList>
    </citation>
    <scope>NUCLEOTIDE SEQUENCE</scope>
</reference>
<dbReference type="AlphaFoldDB" id="A0A7R9A2F3"/>
<feature type="domain" description="Tetratricopeptide repeat protein 7 N-terminal" evidence="4">
    <location>
        <begin position="12"/>
        <end position="390"/>
    </location>
</feature>
<name>A0A7R9A2F3_9CRUS</name>
<dbReference type="GO" id="GO:0072659">
    <property type="term" value="P:protein localization to plasma membrane"/>
    <property type="evidence" value="ECO:0007669"/>
    <property type="project" value="TreeGrafter"/>
</dbReference>
<gene>
    <name evidence="5" type="ORF">DSTB1V02_LOCUS581</name>
</gene>
<organism evidence="5">
    <name type="scientific">Darwinula stevensoni</name>
    <dbReference type="NCBI Taxonomy" id="69355"/>
    <lineage>
        <taxon>Eukaryota</taxon>
        <taxon>Metazoa</taxon>
        <taxon>Ecdysozoa</taxon>
        <taxon>Arthropoda</taxon>
        <taxon>Crustacea</taxon>
        <taxon>Oligostraca</taxon>
        <taxon>Ostracoda</taxon>
        <taxon>Podocopa</taxon>
        <taxon>Podocopida</taxon>
        <taxon>Darwinulocopina</taxon>
        <taxon>Darwinuloidea</taxon>
        <taxon>Darwinulidae</taxon>
        <taxon>Darwinula</taxon>
    </lineage>
</organism>
<evidence type="ECO:0000313" key="5">
    <source>
        <dbReference type="EMBL" id="CAD7240560.1"/>
    </source>
</evidence>
<dbReference type="GO" id="GO:0005886">
    <property type="term" value="C:plasma membrane"/>
    <property type="evidence" value="ECO:0007669"/>
    <property type="project" value="TreeGrafter"/>
</dbReference>